<accession>A0ACC0HFK1</accession>
<evidence type="ECO:0000313" key="2">
    <source>
        <dbReference type="Proteomes" id="UP001060215"/>
    </source>
</evidence>
<comment type="caution">
    <text evidence="1">The sequence shown here is derived from an EMBL/GenBank/DDBJ whole genome shotgun (WGS) entry which is preliminary data.</text>
</comment>
<dbReference type="Proteomes" id="UP001060215">
    <property type="component" value="Chromosome 5"/>
</dbReference>
<proteinExistence type="predicted"/>
<dbReference type="EMBL" id="CM045762">
    <property type="protein sequence ID" value="KAI8011307.1"/>
    <property type="molecule type" value="Genomic_DNA"/>
</dbReference>
<evidence type="ECO:0000313" key="1">
    <source>
        <dbReference type="EMBL" id="KAI8011307.1"/>
    </source>
</evidence>
<reference evidence="1 2" key="1">
    <citation type="journal article" date="2022" name="Plant J.">
        <title>Chromosome-level genome of Camellia lanceoleosa provides a valuable resource for understanding genome evolution and self-incompatibility.</title>
        <authorList>
            <person name="Gong W."/>
            <person name="Xiao S."/>
            <person name="Wang L."/>
            <person name="Liao Z."/>
            <person name="Chang Y."/>
            <person name="Mo W."/>
            <person name="Hu G."/>
            <person name="Li W."/>
            <person name="Zhao G."/>
            <person name="Zhu H."/>
            <person name="Hu X."/>
            <person name="Ji K."/>
            <person name="Xiang X."/>
            <person name="Song Q."/>
            <person name="Yuan D."/>
            <person name="Jin S."/>
            <person name="Zhang L."/>
        </authorList>
    </citation>
    <scope>NUCLEOTIDE SEQUENCE [LARGE SCALE GENOMIC DNA]</scope>
    <source>
        <strain evidence="1">SQ_2022a</strain>
    </source>
</reference>
<protein>
    <submittedName>
        <fullName evidence="1">Disease resistance protein TAO1</fullName>
    </submittedName>
</protein>
<gene>
    <name evidence="1" type="ORF">LOK49_LG06G01622</name>
</gene>
<sequence>MALEKLNVSGCPNLVTLPQSIKHLNSLRHPTISGQSTCRRSNNLVICAKWKTLPKALHHVPGLRSLSISGYHELTSLPEWLGNLTSLQSLCIWDCLKIPSLLHSFQSLSKLQTLSICGCSPELASGTILLDHNCSTIAAGSKVAVRMDMLLVEDSSVSVSAQSQPLWGVEISGTKEGADENTVTRDVFAINIR</sequence>
<keyword evidence="2" id="KW-1185">Reference proteome</keyword>
<name>A0ACC0HFK1_9ERIC</name>
<organism evidence="1 2">
    <name type="scientific">Camellia lanceoleosa</name>
    <dbReference type="NCBI Taxonomy" id="1840588"/>
    <lineage>
        <taxon>Eukaryota</taxon>
        <taxon>Viridiplantae</taxon>
        <taxon>Streptophyta</taxon>
        <taxon>Embryophyta</taxon>
        <taxon>Tracheophyta</taxon>
        <taxon>Spermatophyta</taxon>
        <taxon>Magnoliopsida</taxon>
        <taxon>eudicotyledons</taxon>
        <taxon>Gunneridae</taxon>
        <taxon>Pentapetalae</taxon>
        <taxon>asterids</taxon>
        <taxon>Ericales</taxon>
        <taxon>Theaceae</taxon>
        <taxon>Camellia</taxon>
    </lineage>
</organism>